<feature type="domain" description="DUF6677" evidence="2">
    <location>
        <begin position="308"/>
        <end position="352"/>
    </location>
</feature>
<feature type="region of interest" description="Disordered" evidence="1">
    <location>
        <begin position="353"/>
        <end position="372"/>
    </location>
</feature>
<feature type="region of interest" description="Disordered" evidence="1">
    <location>
        <begin position="1"/>
        <end position="38"/>
    </location>
</feature>
<gene>
    <name evidence="3" type="ORF">CA12_13030</name>
</gene>
<feature type="compositionally biased region" description="Low complexity" evidence="1">
    <location>
        <begin position="24"/>
        <end position="36"/>
    </location>
</feature>
<proteinExistence type="predicted"/>
<evidence type="ECO:0000313" key="4">
    <source>
        <dbReference type="Proteomes" id="UP000318741"/>
    </source>
</evidence>
<evidence type="ECO:0000313" key="3">
    <source>
        <dbReference type="EMBL" id="QDT15221.1"/>
    </source>
</evidence>
<dbReference type="InterPro" id="IPR046499">
    <property type="entry name" value="DUF6677"/>
</dbReference>
<dbReference type="AlphaFoldDB" id="A0A517P768"/>
<name>A0A517P768_9PLAN</name>
<sequence length="372" mass="39179">MGVCRESPYTPPMSDDAVPPPADPSATAPPAAPADDAPVELKSRPIAGLLAAALPGAGHFYQGRTVKGAIYCVCILGLFLCGQALGGWQTVALESNAPGVPFGSEEFDGPGDNPFRTPFGPPRRQLLQHYTAQVFTGGVAWPALLQSQRFDNADNVPRRRLIEPLDAPFEGVLMADLDDRPVVLATLTGTVNAVPRGDGSRVEGTLDVAAASPTDPRLRTGFEGSPAAVFPPGPPRPVTLTPTTVQAFDRPINGEKGRLLKLLVDPSALSAIALPNGVAADELERPRAIGTVPRPLWNWYLAPRDRRAANRLHAEEGTTMDLAVVFTMIAGLLNVLAFWDAIDGPAYGRTDRRLDNGDSDADAPGSPAPAAA</sequence>
<protein>
    <recommendedName>
        <fullName evidence="2">DUF6677 domain-containing protein</fullName>
    </recommendedName>
</protein>
<dbReference type="EMBL" id="CP036265">
    <property type="protein sequence ID" value="QDT15221.1"/>
    <property type="molecule type" value="Genomic_DNA"/>
</dbReference>
<evidence type="ECO:0000256" key="1">
    <source>
        <dbReference type="SAM" id="MobiDB-lite"/>
    </source>
</evidence>
<evidence type="ECO:0000259" key="2">
    <source>
        <dbReference type="Pfam" id="PF20382"/>
    </source>
</evidence>
<feature type="compositionally biased region" description="Low complexity" evidence="1">
    <location>
        <begin position="362"/>
        <end position="372"/>
    </location>
</feature>
<dbReference type="KEGG" id="acaf:CA12_13030"/>
<organism evidence="3 4">
    <name type="scientific">Alienimonas californiensis</name>
    <dbReference type="NCBI Taxonomy" id="2527989"/>
    <lineage>
        <taxon>Bacteria</taxon>
        <taxon>Pseudomonadati</taxon>
        <taxon>Planctomycetota</taxon>
        <taxon>Planctomycetia</taxon>
        <taxon>Planctomycetales</taxon>
        <taxon>Planctomycetaceae</taxon>
        <taxon>Alienimonas</taxon>
    </lineage>
</organism>
<feature type="domain" description="DUF6677" evidence="2">
    <location>
        <begin position="47"/>
        <end position="153"/>
    </location>
</feature>
<reference evidence="3 4" key="1">
    <citation type="submission" date="2019-02" db="EMBL/GenBank/DDBJ databases">
        <title>Deep-cultivation of Planctomycetes and their phenomic and genomic characterization uncovers novel biology.</title>
        <authorList>
            <person name="Wiegand S."/>
            <person name="Jogler M."/>
            <person name="Boedeker C."/>
            <person name="Pinto D."/>
            <person name="Vollmers J."/>
            <person name="Rivas-Marin E."/>
            <person name="Kohn T."/>
            <person name="Peeters S.H."/>
            <person name="Heuer A."/>
            <person name="Rast P."/>
            <person name="Oberbeckmann S."/>
            <person name="Bunk B."/>
            <person name="Jeske O."/>
            <person name="Meyerdierks A."/>
            <person name="Storesund J.E."/>
            <person name="Kallscheuer N."/>
            <person name="Luecker S."/>
            <person name="Lage O.M."/>
            <person name="Pohl T."/>
            <person name="Merkel B.J."/>
            <person name="Hornburger P."/>
            <person name="Mueller R.-W."/>
            <person name="Bruemmer F."/>
            <person name="Labrenz M."/>
            <person name="Spormann A.M."/>
            <person name="Op den Camp H."/>
            <person name="Overmann J."/>
            <person name="Amann R."/>
            <person name="Jetten M.S.M."/>
            <person name="Mascher T."/>
            <person name="Medema M.H."/>
            <person name="Devos D.P."/>
            <person name="Kaster A.-K."/>
            <person name="Ovreas L."/>
            <person name="Rohde M."/>
            <person name="Galperin M.Y."/>
            <person name="Jogler C."/>
        </authorList>
    </citation>
    <scope>NUCLEOTIDE SEQUENCE [LARGE SCALE GENOMIC DNA]</scope>
    <source>
        <strain evidence="3 4">CA12</strain>
    </source>
</reference>
<keyword evidence="4" id="KW-1185">Reference proteome</keyword>
<dbReference type="Pfam" id="PF20382">
    <property type="entry name" value="DUF6677"/>
    <property type="match status" value="2"/>
</dbReference>
<dbReference type="Proteomes" id="UP000318741">
    <property type="component" value="Chromosome"/>
</dbReference>
<accession>A0A517P768</accession>